<dbReference type="EMBL" id="NASK01000080">
    <property type="protein sequence ID" value="OTQ51221.1"/>
    <property type="molecule type" value="Genomic_DNA"/>
</dbReference>
<evidence type="ECO:0000256" key="1">
    <source>
        <dbReference type="SAM" id="Phobius"/>
    </source>
</evidence>
<dbReference type="Proteomes" id="UP000194968">
    <property type="component" value="Unassembled WGS sequence"/>
</dbReference>
<protein>
    <submittedName>
        <fullName evidence="2">Uncharacterized protein</fullName>
    </submittedName>
</protein>
<keyword evidence="1" id="KW-0812">Transmembrane</keyword>
<proteinExistence type="predicted"/>
<sequence>MEQNKQDKDLETLQREFYNREAQKDLQAELRKQKAKTGAMIAAGALFFSIISYMMFGGIGAFLAIIAVFMSIFAMLKGGTYTKHGSMMCGLSLIAGIFSIVINIMVMLFIK</sequence>
<keyword evidence="1" id="KW-0472">Membrane</keyword>
<feature type="transmembrane region" description="Helical" evidence="1">
    <location>
        <begin position="88"/>
        <end position="110"/>
    </location>
</feature>
<gene>
    <name evidence="2" type="ORF">B6D06_03180</name>
</gene>
<dbReference type="AlphaFoldDB" id="A0A242NW27"/>
<keyword evidence="1" id="KW-1133">Transmembrane helix</keyword>
<dbReference type="RefSeq" id="WP_086320179.1">
    <property type="nucleotide sequence ID" value="NZ_NASK01000080.1"/>
</dbReference>
<reference evidence="2 3" key="1">
    <citation type="submission" date="2017-03" db="EMBL/GenBank/DDBJ databases">
        <title>Comparative genomics of honeybee gut symbionts reveal geographically distinct and subgroup specific antibiotic resistance.</title>
        <authorList>
            <person name="Ludvigsen J."/>
            <person name="Porcellato D."/>
            <person name="Labee-Lund T.M."/>
            <person name="Amdam G.V."/>
            <person name="Rudi K."/>
        </authorList>
    </citation>
    <scope>NUCLEOTIDE SEQUENCE [LARGE SCALE GENOMIC DNA]</scope>
    <source>
        <strain evidence="2 3">A-4-12</strain>
    </source>
</reference>
<evidence type="ECO:0000313" key="2">
    <source>
        <dbReference type="EMBL" id="OTQ51221.1"/>
    </source>
</evidence>
<organism evidence="2 3">
    <name type="scientific">Gilliamella apis</name>
    <dbReference type="NCBI Taxonomy" id="1970738"/>
    <lineage>
        <taxon>Bacteria</taxon>
        <taxon>Pseudomonadati</taxon>
        <taxon>Pseudomonadota</taxon>
        <taxon>Gammaproteobacteria</taxon>
        <taxon>Orbales</taxon>
        <taxon>Orbaceae</taxon>
        <taxon>Gilliamella</taxon>
    </lineage>
</organism>
<name>A0A242NW27_9GAMM</name>
<comment type="caution">
    <text evidence="2">The sequence shown here is derived from an EMBL/GenBank/DDBJ whole genome shotgun (WGS) entry which is preliminary data.</text>
</comment>
<feature type="transmembrane region" description="Helical" evidence="1">
    <location>
        <begin position="59"/>
        <end position="76"/>
    </location>
</feature>
<evidence type="ECO:0000313" key="3">
    <source>
        <dbReference type="Proteomes" id="UP000194968"/>
    </source>
</evidence>
<accession>A0A242NW27</accession>